<dbReference type="InterPro" id="IPR014790">
    <property type="entry name" value="MutL_C"/>
</dbReference>
<dbReference type="EMBL" id="ML120354">
    <property type="protein sequence ID" value="RPB05317.1"/>
    <property type="molecule type" value="Genomic_DNA"/>
</dbReference>
<feature type="region of interest" description="Disordered" evidence="2">
    <location>
        <begin position="366"/>
        <end position="424"/>
    </location>
</feature>
<dbReference type="Proteomes" id="UP000276215">
    <property type="component" value="Unassembled WGS sequence"/>
</dbReference>
<evidence type="ECO:0000313" key="4">
    <source>
        <dbReference type="EMBL" id="RPB05317.1"/>
    </source>
</evidence>
<dbReference type="STRING" id="1336337.A0A3N4K419"/>
<proteinExistence type="inferred from homology"/>
<dbReference type="PANTHER" id="PTHR10073">
    <property type="entry name" value="DNA MISMATCH REPAIR PROTEIN MLH, PMS, MUTL"/>
    <property type="match status" value="1"/>
</dbReference>
<dbReference type="GO" id="GO:0032300">
    <property type="term" value="C:mismatch repair complex"/>
    <property type="evidence" value="ECO:0007669"/>
    <property type="project" value="InterPro"/>
</dbReference>
<dbReference type="GO" id="GO:0006298">
    <property type="term" value="P:mismatch repair"/>
    <property type="evidence" value="ECO:0007669"/>
    <property type="project" value="InterPro"/>
</dbReference>
<dbReference type="InterPro" id="IPR042120">
    <property type="entry name" value="MutL_C_dimsub"/>
</dbReference>
<dbReference type="SUPFAM" id="SSF55874">
    <property type="entry name" value="ATPase domain of HSP90 chaperone/DNA topoisomerase II/histidine kinase"/>
    <property type="match status" value="1"/>
</dbReference>
<name>A0A3N4K419_9PEZI</name>
<dbReference type="AlphaFoldDB" id="A0A3N4K419"/>
<feature type="compositionally biased region" description="Polar residues" evidence="2">
    <location>
        <begin position="398"/>
        <end position="411"/>
    </location>
</feature>
<evidence type="ECO:0000256" key="1">
    <source>
        <dbReference type="ARBA" id="ARBA00006082"/>
    </source>
</evidence>
<sequence>MSTTAPPIRLLPESVSARIRSTLTITNISDVISELLQNAIDAGARNVAVTVNLGRNSCVLEDDGHGITPEDMLLVGQEYATSKYPPTGDFGFRGQALSAVCRHSLTTITSRADASRQTVMRRVSYGREVFTGAAPEHLELGRSGTVVRVEGLWGDMPVRVKVREGADVDKEWDDVKRGIVMVLLSRGDMGVVVKDENGEVKVRVRATGGSGWEIKVLKQVYAVGTDGWEKVVARMGGVGIEGRICMRGSASKGFQYLYVNGYPVPMGTTLLHAEINRLFAASSFGVIEEDDGVTRLRGNPKKGADRWAMFLLRVECQRREMDLIGGEGGTEGKGGLEGDNLSAAIRLLQKLIHEFLKTHHFRPTLTTIENPQRGEGTTIRGSPQSALDLLDKSRPRTPLSTIRRNANLTPSRTKDTGKSSKSGDLGILASWSRIKSARVDPREEEGRQGSGFSKALTFSPAPPPTKSRSTPEERDGGWPADDTEVPSDDFFEWRNPVSQKTYMVNSRTGNTVTADPPPGRPTVRVGVKRPSSGDSFLGQKLGDDGSSSKRARTEPLSEPKQPPGPFIENLLRTWKNPVFKPTDAPIPQITLHTSDFVPGCAHPTTNSPLFETTSTLGKLTKIGLRNAEVISQVDKKYILIKMAGITTSSSPDPSGLLVIVDQHAADERVRVEALFAELCSPEEGKPQEDQAGARSGNLTFEISPREAELFTHHRASFSEWKIHYTITTSGEAEKEHREENVLTITSLPEMVSDRCISEPSLAIDILRRHIPVLEDITTTTPHPISTTTSLEPQTRLLSRCPTVLVDMINSRACRSAIMFNDPLEVDECRMLIGKLAECKFPFQCAHGRPSMIPLLDLSGVGAESGLGKGVTFEGGVRGKSGGFRKDFERWMEREKEEI</sequence>
<feature type="region of interest" description="Disordered" evidence="2">
    <location>
        <begin position="436"/>
        <end position="494"/>
    </location>
</feature>
<dbReference type="Gene3D" id="3.30.1540.20">
    <property type="entry name" value="MutL, C-terminal domain, dimerisation subdomain"/>
    <property type="match status" value="1"/>
</dbReference>
<feature type="domain" description="MutL C-terminal dimerisation" evidence="3">
    <location>
        <begin position="629"/>
        <end position="823"/>
    </location>
</feature>
<evidence type="ECO:0000259" key="3">
    <source>
        <dbReference type="SMART" id="SM00853"/>
    </source>
</evidence>
<gene>
    <name evidence="4" type="ORF">L873DRAFT_1728861</name>
</gene>
<evidence type="ECO:0000256" key="2">
    <source>
        <dbReference type="SAM" id="MobiDB-lite"/>
    </source>
</evidence>
<dbReference type="Gene3D" id="3.30.1370.100">
    <property type="entry name" value="MutL, C-terminal domain, regulatory subdomain"/>
    <property type="match status" value="1"/>
</dbReference>
<dbReference type="PANTHER" id="PTHR10073:SF47">
    <property type="entry name" value="DNA MISMATCH REPAIR PROTEIN MLH3"/>
    <property type="match status" value="1"/>
</dbReference>
<keyword evidence="5" id="KW-1185">Reference proteome</keyword>
<feature type="compositionally biased region" description="Acidic residues" evidence="2">
    <location>
        <begin position="481"/>
        <end position="490"/>
    </location>
</feature>
<accession>A0A3N4K419</accession>
<feature type="compositionally biased region" description="Basic and acidic residues" evidence="2">
    <location>
        <begin position="541"/>
        <end position="557"/>
    </location>
</feature>
<feature type="region of interest" description="Disordered" evidence="2">
    <location>
        <begin position="507"/>
        <end position="565"/>
    </location>
</feature>
<dbReference type="GO" id="GO:0016887">
    <property type="term" value="F:ATP hydrolysis activity"/>
    <property type="evidence" value="ECO:0007669"/>
    <property type="project" value="InterPro"/>
</dbReference>
<reference evidence="4 5" key="1">
    <citation type="journal article" date="2018" name="Nat. Ecol. Evol.">
        <title>Pezizomycetes genomes reveal the molecular basis of ectomycorrhizal truffle lifestyle.</title>
        <authorList>
            <person name="Murat C."/>
            <person name="Payen T."/>
            <person name="Noel B."/>
            <person name="Kuo A."/>
            <person name="Morin E."/>
            <person name="Chen J."/>
            <person name="Kohler A."/>
            <person name="Krizsan K."/>
            <person name="Balestrini R."/>
            <person name="Da Silva C."/>
            <person name="Montanini B."/>
            <person name="Hainaut M."/>
            <person name="Levati E."/>
            <person name="Barry K.W."/>
            <person name="Belfiori B."/>
            <person name="Cichocki N."/>
            <person name="Clum A."/>
            <person name="Dockter R.B."/>
            <person name="Fauchery L."/>
            <person name="Guy J."/>
            <person name="Iotti M."/>
            <person name="Le Tacon F."/>
            <person name="Lindquist E.A."/>
            <person name="Lipzen A."/>
            <person name="Malagnac F."/>
            <person name="Mello A."/>
            <person name="Molinier V."/>
            <person name="Miyauchi S."/>
            <person name="Poulain J."/>
            <person name="Riccioni C."/>
            <person name="Rubini A."/>
            <person name="Sitrit Y."/>
            <person name="Splivallo R."/>
            <person name="Traeger S."/>
            <person name="Wang M."/>
            <person name="Zifcakova L."/>
            <person name="Wipf D."/>
            <person name="Zambonelli A."/>
            <person name="Paolocci F."/>
            <person name="Nowrousian M."/>
            <person name="Ottonello S."/>
            <person name="Baldrian P."/>
            <person name="Spatafora J.W."/>
            <person name="Henrissat B."/>
            <person name="Nagy L.G."/>
            <person name="Aury J.M."/>
            <person name="Wincker P."/>
            <person name="Grigoriev I.V."/>
            <person name="Bonfante P."/>
            <person name="Martin F.M."/>
        </authorList>
    </citation>
    <scope>NUCLEOTIDE SEQUENCE [LARGE SCALE GENOMIC DNA]</scope>
    <source>
        <strain evidence="4 5">120613-1</strain>
    </source>
</reference>
<feature type="compositionally biased region" description="Basic and acidic residues" evidence="2">
    <location>
        <begin position="437"/>
        <end position="447"/>
    </location>
</feature>
<dbReference type="OrthoDB" id="429932at2759"/>
<evidence type="ECO:0000313" key="5">
    <source>
        <dbReference type="Proteomes" id="UP000276215"/>
    </source>
</evidence>
<protein>
    <recommendedName>
        <fullName evidence="3">MutL C-terminal dimerisation domain-containing protein</fullName>
    </recommendedName>
</protein>
<dbReference type="SUPFAM" id="SSF118116">
    <property type="entry name" value="DNA mismatch repair protein MutL"/>
    <property type="match status" value="1"/>
</dbReference>
<dbReference type="Gene3D" id="3.30.565.10">
    <property type="entry name" value="Histidine kinase-like ATPase, C-terminal domain"/>
    <property type="match status" value="1"/>
</dbReference>
<dbReference type="SMART" id="SM00853">
    <property type="entry name" value="MutL_C"/>
    <property type="match status" value="1"/>
</dbReference>
<dbReference type="InterPro" id="IPR038973">
    <property type="entry name" value="MutL/Mlh/Pms-like"/>
</dbReference>
<dbReference type="InterPro" id="IPR037198">
    <property type="entry name" value="MutL_C_sf"/>
</dbReference>
<dbReference type="Pfam" id="PF13589">
    <property type="entry name" value="HATPase_c_3"/>
    <property type="match status" value="1"/>
</dbReference>
<organism evidence="4 5">
    <name type="scientific">Choiromyces venosus 120613-1</name>
    <dbReference type="NCBI Taxonomy" id="1336337"/>
    <lineage>
        <taxon>Eukaryota</taxon>
        <taxon>Fungi</taxon>
        <taxon>Dikarya</taxon>
        <taxon>Ascomycota</taxon>
        <taxon>Pezizomycotina</taxon>
        <taxon>Pezizomycetes</taxon>
        <taxon>Pezizales</taxon>
        <taxon>Tuberaceae</taxon>
        <taxon>Choiromyces</taxon>
    </lineage>
</organism>
<dbReference type="GO" id="GO:0005524">
    <property type="term" value="F:ATP binding"/>
    <property type="evidence" value="ECO:0007669"/>
    <property type="project" value="InterPro"/>
</dbReference>
<comment type="similarity">
    <text evidence="1">Belongs to the DNA mismatch repair MutL/HexB family.</text>
</comment>
<dbReference type="GO" id="GO:0140664">
    <property type="term" value="F:ATP-dependent DNA damage sensor activity"/>
    <property type="evidence" value="ECO:0007669"/>
    <property type="project" value="InterPro"/>
</dbReference>
<feature type="compositionally biased region" description="Low complexity" evidence="2">
    <location>
        <begin position="521"/>
        <end position="530"/>
    </location>
</feature>
<dbReference type="InterPro" id="IPR042121">
    <property type="entry name" value="MutL_C_regsub"/>
</dbReference>
<dbReference type="InterPro" id="IPR036890">
    <property type="entry name" value="HATPase_C_sf"/>
</dbReference>